<organism evidence="1 2">
    <name type="scientific">Paenibacillus mesotrionivorans</name>
    <dbReference type="NCBI Taxonomy" id="3160968"/>
    <lineage>
        <taxon>Bacteria</taxon>
        <taxon>Bacillati</taxon>
        <taxon>Bacillota</taxon>
        <taxon>Bacilli</taxon>
        <taxon>Bacillales</taxon>
        <taxon>Paenibacillaceae</taxon>
        <taxon>Paenibacillus</taxon>
    </lineage>
</organism>
<proteinExistence type="predicted"/>
<dbReference type="EMBL" id="JBJURJ010000001">
    <property type="protein sequence ID" value="MFM9326716.1"/>
    <property type="molecule type" value="Genomic_DNA"/>
</dbReference>
<sequence>MFDPTVFDNVKVMLEGEVYDRDLAGAIQVAAREDLVDLASLSRTFRIAFRAKPSAGLYTAWVELSSSLRNIAAEILEQSKAEAGCSLTVSFIANIPHARGAEETNPQSVCAQADAAVKAVWGGQYQLEQQVTHTYGFGKETVSHTLRLLFGRTFTEAVIDDLPELVSHTIKTLEQLS</sequence>
<accession>A0ACC7NSR1</accession>
<evidence type="ECO:0000313" key="1">
    <source>
        <dbReference type="EMBL" id="MFM9326716.1"/>
    </source>
</evidence>
<protein>
    <submittedName>
        <fullName evidence="1">Uncharacterized protein</fullName>
    </submittedName>
</protein>
<evidence type="ECO:0000313" key="2">
    <source>
        <dbReference type="Proteomes" id="UP001631969"/>
    </source>
</evidence>
<name>A0ACC7NSR1_9BACL</name>
<reference evidence="1" key="1">
    <citation type="submission" date="2024-12" db="EMBL/GenBank/DDBJ databases">
        <authorList>
            <person name="Wu N."/>
        </authorList>
    </citation>
    <scope>NUCLEOTIDE SEQUENCE</scope>
    <source>
        <strain evidence="1">P15</strain>
    </source>
</reference>
<keyword evidence="2" id="KW-1185">Reference proteome</keyword>
<dbReference type="Proteomes" id="UP001631969">
    <property type="component" value="Unassembled WGS sequence"/>
</dbReference>
<gene>
    <name evidence="1" type="ORF">ACI1P1_00255</name>
</gene>
<comment type="caution">
    <text evidence="1">The sequence shown here is derived from an EMBL/GenBank/DDBJ whole genome shotgun (WGS) entry which is preliminary data.</text>
</comment>